<dbReference type="InterPro" id="IPR052342">
    <property type="entry name" value="MCH/BMMD"/>
</dbReference>
<comment type="caution">
    <text evidence="2">The sequence shown here is derived from an EMBL/GenBank/DDBJ whole genome shotgun (WGS) entry which is preliminary data.</text>
</comment>
<dbReference type="CDD" id="cd03454">
    <property type="entry name" value="YdeM"/>
    <property type="match status" value="1"/>
</dbReference>
<dbReference type="RefSeq" id="WP_024925424.1">
    <property type="nucleotide sequence ID" value="NZ_MDEO01000020.1"/>
</dbReference>
<proteinExistence type="predicted"/>
<dbReference type="InterPro" id="IPR002539">
    <property type="entry name" value="MaoC-like_dom"/>
</dbReference>
<dbReference type="Proteomes" id="UP000094412">
    <property type="component" value="Unassembled WGS sequence"/>
</dbReference>
<dbReference type="OrthoDB" id="9797938at2"/>
<dbReference type="PANTHER" id="PTHR43664">
    <property type="entry name" value="MONOAMINE OXIDASE-RELATED"/>
    <property type="match status" value="1"/>
</dbReference>
<name>A0A1C2ECU1_9HYPH</name>
<gene>
    <name evidence="2" type="ORF">QV13_01810</name>
</gene>
<protein>
    <submittedName>
        <fullName evidence="2">Enoyl-CoA hydratase</fullName>
    </submittedName>
</protein>
<organism evidence="2 3">
    <name type="scientific">Mesorhizobium hungaricum</name>
    <dbReference type="NCBI Taxonomy" id="1566387"/>
    <lineage>
        <taxon>Bacteria</taxon>
        <taxon>Pseudomonadati</taxon>
        <taxon>Pseudomonadota</taxon>
        <taxon>Alphaproteobacteria</taxon>
        <taxon>Hyphomicrobiales</taxon>
        <taxon>Phyllobacteriaceae</taxon>
        <taxon>Mesorhizobium</taxon>
    </lineage>
</organism>
<feature type="domain" description="MaoC-like" evidence="1">
    <location>
        <begin position="20"/>
        <end position="115"/>
    </location>
</feature>
<dbReference type="AlphaFoldDB" id="A0A1C2ECU1"/>
<accession>A0A1C2ECU1</accession>
<dbReference type="SUPFAM" id="SSF54637">
    <property type="entry name" value="Thioesterase/thiol ester dehydrase-isomerase"/>
    <property type="match status" value="1"/>
</dbReference>
<dbReference type="Gene3D" id="3.10.129.10">
    <property type="entry name" value="Hotdog Thioesterase"/>
    <property type="match status" value="1"/>
</dbReference>
<keyword evidence="3" id="KW-1185">Reference proteome</keyword>
<evidence type="ECO:0000313" key="3">
    <source>
        <dbReference type="Proteomes" id="UP000094412"/>
    </source>
</evidence>
<sequence length="154" mass="16742">MTGKKWAYEDFAEGAAIDLGPKHVTAAEIIEFASEFDFQPMHLDEEAGKAGLLGGLSASGWHTCAMFMRMICDAFILDSTSQGAPGVDHVKWKKPVLAGDTLTGKITILAKRLSKSKPRLGFVTMRAELFNQRGETVFELENTGMFLTRAGADA</sequence>
<dbReference type="STRING" id="1566387.QV13_01810"/>
<dbReference type="InterPro" id="IPR029069">
    <property type="entry name" value="HotDog_dom_sf"/>
</dbReference>
<evidence type="ECO:0000259" key="1">
    <source>
        <dbReference type="Pfam" id="PF01575"/>
    </source>
</evidence>
<reference evidence="2 3" key="1">
    <citation type="submission" date="2016-08" db="EMBL/GenBank/DDBJ databases">
        <title>Whole genome sequence of Mesorhizobium sp. strain UASWS1009 isolated from industrial sewage.</title>
        <authorList>
            <person name="Crovadore J."/>
            <person name="Calmin G."/>
            <person name="Chablais R."/>
            <person name="Cochard B."/>
            <person name="Lefort F."/>
        </authorList>
    </citation>
    <scope>NUCLEOTIDE SEQUENCE [LARGE SCALE GENOMIC DNA]</scope>
    <source>
        <strain evidence="2 3">UASWS1009</strain>
    </source>
</reference>
<dbReference type="Pfam" id="PF01575">
    <property type="entry name" value="MaoC_dehydratas"/>
    <property type="match status" value="1"/>
</dbReference>
<dbReference type="PANTHER" id="PTHR43664:SF1">
    <property type="entry name" value="BETA-METHYLMALYL-COA DEHYDRATASE"/>
    <property type="match status" value="1"/>
</dbReference>
<evidence type="ECO:0000313" key="2">
    <source>
        <dbReference type="EMBL" id="OCX24777.1"/>
    </source>
</evidence>
<dbReference type="EMBL" id="MDEO01000020">
    <property type="protein sequence ID" value="OCX24777.1"/>
    <property type="molecule type" value="Genomic_DNA"/>
</dbReference>